<dbReference type="EMBL" id="JAUSVU010000021">
    <property type="protein sequence ID" value="MDQ0535927.1"/>
    <property type="molecule type" value="Genomic_DNA"/>
</dbReference>
<evidence type="ECO:0000256" key="2">
    <source>
        <dbReference type="ARBA" id="ARBA00022517"/>
    </source>
</evidence>
<evidence type="ECO:0000256" key="3">
    <source>
        <dbReference type="ARBA" id="ARBA00022552"/>
    </source>
</evidence>
<dbReference type="InterPro" id="IPR011033">
    <property type="entry name" value="PRC_barrel-like_sf"/>
</dbReference>
<gene>
    <name evidence="5" type="primary">rimM</name>
    <name evidence="9" type="ORF">QO018_004813</name>
</gene>
<comment type="caution">
    <text evidence="9">The sequence shown here is derived from an EMBL/GenBank/DDBJ whole genome shotgun (WGS) entry which is preliminary data.</text>
</comment>
<dbReference type="RefSeq" id="WP_307354523.1">
    <property type="nucleotide sequence ID" value="NZ_JAGINO010000023.1"/>
</dbReference>
<dbReference type="InterPro" id="IPR002676">
    <property type="entry name" value="RimM_N"/>
</dbReference>
<keyword evidence="4 5" id="KW-0143">Chaperone</keyword>
<comment type="domain">
    <text evidence="5">The PRC barrel domain binds ribosomal protein uS19.</text>
</comment>
<dbReference type="InterPro" id="IPR036976">
    <property type="entry name" value="RimM_N_sf"/>
</dbReference>
<evidence type="ECO:0000313" key="10">
    <source>
        <dbReference type="Proteomes" id="UP001244552"/>
    </source>
</evidence>
<dbReference type="InterPro" id="IPR056792">
    <property type="entry name" value="PRC_RimM"/>
</dbReference>
<comment type="function">
    <text evidence="5">An accessory protein needed during the final step in the assembly of 30S ribosomal subunit, possibly for assembly of the head region. Essential for efficient processing of 16S rRNA. May be needed both before and after RbfA during the maturation of 16S rRNA. It has affinity for free ribosomal 30S subunits but not for 70S ribosomes.</text>
</comment>
<keyword evidence="2 5" id="KW-0690">Ribosome biogenesis</keyword>
<sequence length="209" mass="22012">MPGDPPMNTRAMNAGAAGSRVCVGQFAGSHGVRGLVKLRSFTAEPADVATYGPLFDEAGARRFGVTLQGMVKDNFLARVDGVATREQAQALAGVRLYVDRAALPETEDEDEFYHADLIGLRAELADGTLYGTVKAVFDFGAGDMLEIRVGSGALEMLPFSKACVPVVDVPNGRVVVDLPSVVEAREGDGRQAEDGDEPQDGRAGGETEP</sequence>
<dbReference type="HAMAP" id="MF_00014">
    <property type="entry name" value="Ribosome_mat_RimM"/>
    <property type="match status" value="1"/>
</dbReference>
<dbReference type="NCBIfam" id="TIGR02273">
    <property type="entry name" value="16S_RimM"/>
    <property type="match status" value="1"/>
</dbReference>
<dbReference type="SUPFAM" id="SSF50447">
    <property type="entry name" value="Translation proteins"/>
    <property type="match status" value="1"/>
</dbReference>
<dbReference type="SUPFAM" id="SSF50346">
    <property type="entry name" value="PRC-barrel domain"/>
    <property type="match status" value="1"/>
</dbReference>
<keyword evidence="3 5" id="KW-0698">rRNA processing</keyword>
<name>A0ABU0MR26_9PROT</name>
<evidence type="ECO:0000256" key="4">
    <source>
        <dbReference type="ARBA" id="ARBA00023186"/>
    </source>
</evidence>
<dbReference type="InterPro" id="IPR011961">
    <property type="entry name" value="RimM"/>
</dbReference>
<keyword evidence="10" id="KW-1185">Reference proteome</keyword>
<proteinExistence type="inferred from homology"/>
<comment type="subcellular location">
    <subcellularLocation>
        <location evidence="5">Cytoplasm</location>
    </subcellularLocation>
</comment>
<dbReference type="PANTHER" id="PTHR33692:SF1">
    <property type="entry name" value="RIBOSOME MATURATION FACTOR RIMM"/>
    <property type="match status" value="1"/>
</dbReference>
<evidence type="ECO:0000256" key="5">
    <source>
        <dbReference type="HAMAP-Rule" id="MF_00014"/>
    </source>
</evidence>
<evidence type="ECO:0000256" key="1">
    <source>
        <dbReference type="ARBA" id="ARBA00022490"/>
    </source>
</evidence>
<dbReference type="PANTHER" id="PTHR33692">
    <property type="entry name" value="RIBOSOME MATURATION FACTOR RIMM"/>
    <property type="match status" value="1"/>
</dbReference>
<comment type="subunit">
    <text evidence="5">Binds ribosomal protein uS19.</text>
</comment>
<dbReference type="Proteomes" id="UP001244552">
    <property type="component" value="Unassembled WGS sequence"/>
</dbReference>
<protein>
    <recommendedName>
        <fullName evidence="5">Ribosome maturation factor RimM</fullName>
    </recommendedName>
</protein>
<keyword evidence="1 5" id="KW-0963">Cytoplasm</keyword>
<reference evidence="9 10" key="1">
    <citation type="submission" date="2023-07" db="EMBL/GenBank/DDBJ databases">
        <title>Genomic Encyclopedia of Type Strains, Phase IV (KMG-IV): sequencing the most valuable type-strain genomes for metagenomic binning, comparative biology and taxonomic classification.</title>
        <authorList>
            <person name="Goeker M."/>
        </authorList>
    </citation>
    <scope>NUCLEOTIDE SEQUENCE [LARGE SCALE GENOMIC DNA]</scope>
    <source>
        <strain evidence="9 10">DSM 19922</strain>
    </source>
</reference>
<feature type="domain" description="RimM N-terminal" evidence="7">
    <location>
        <begin position="22"/>
        <end position="101"/>
    </location>
</feature>
<dbReference type="Gene3D" id="2.40.30.60">
    <property type="entry name" value="RimM"/>
    <property type="match status" value="1"/>
</dbReference>
<organism evidence="9 10">
    <name type="scientific">Azospirillum picis</name>
    <dbReference type="NCBI Taxonomy" id="488438"/>
    <lineage>
        <taxon>Bacteria</taxon>
        <taxon>Pseudomonadati</taxon>
        <taxon>Pseudomonadota</taxon>
        <taxon>Alphaproteobacteria</taxon>
        <taxon>Rhodospirillales</taxon>
        <taxon>Azospirillaceae</taxon>
        <taxon>Azospirillum</taxon>
    </lineage>
</organism>
<evidence type="ECO:0000256" key="6">
    <source>
        <dbReference type="SAM" id="MobiDB-lite"/>
    </source>
</evidence>
<comment type="similarity">
    <text evidence="5">Belongs to the RimM family.</text>
</comment>
<dbReference type="InterPro" id="IPR009000">
    <property type="entry name" value="Transl_B-barrel_sf"/>
</dbReference>
<evidence type="ECO:0000259" key="7">
    <source>
        <dbReference type="Pfam" id="PF01782"/>
    </source>
</evidence>
<dbReference type="Pfam" id="PF01782">
    <property type="entry name" value="RimM"/>
    <property type="match status" value="1"/>
</dbReference>
<dbReference type="Gene3D" id="2.30.30.240">
    <property type="entry name" value="PRC-barrel domain"/>
    <property type="match status" value="1"/>
</dbReference>
<feature type="domain" description="Ribosome maturation factor RimM PRC barrel" evidence="8">
    <location>
        <begin position="115"/>
        <end position="180"/>
    </location>
</feature>
<evidence type="ECO:0000313" key="9">
    <source>
        <dbReference type="EMBL" id="MDQ0535927.1"/>
    </source>
</evidence>
<feature type="region of interest" description="Disordered" evidence="6">
    <location>
        <begin position="183"/>
        <end position="209"/>
    </location>
</feature>
<accession>A0ABU0MR26</accession>
<evidence type="ECO:0000259" key="8">
    <source>
        <dbReference type="Pfam" id="PF24986"/>
    </source>
</evidence>
<dbReference type="Pfam" id="PF24986">
    <property type="entry name" value="PRC_RimM"/>
    <property type="match status" value="1"/>
</dbReference>